<dbReference type="AlphaFoldDB" id="A0AAD1S2S2"/>
<feature type="non-terminal residue" evidence="1">
    <location>
        <position position="1"/>
    </location>
</feature>
<sequence>LGTLLKTQGIKPPEEIIPDTIATPLLRFNVNQLTHFISTTPLLRGATRDLSTFENL</sequence>
<dbReference type="EMBL" id="OW240915">
    <property type="protein sequence ID" value="CAH2285012.1"/>
    <property type="molecule type" value="Genomic_DNA"/>
</dbReference>
<reference evidence="1" key="1">
    <citation type="submission" date="2022-03" db="EMBL/GenBank/DDBJ databases">
        <authorList>
            <person name="Alioto T."/>
            <person name="Alioto T."/>
            <person name="Gomez Garrido J."/>
        </authorList>
    </citation>
    <scope>NUCLEOTIDE SEQUENCE</scope>
</reference>
<dbReference type="Proteomes" id="UP001295444">
    <property type="component" value="Chromosome 04"/>
</dbReference>
<protein>
    <submittedName>
        <fullName evidence="1">Uncharacterized protein</fullName>
    </submittedName>
</protein>
<proteinExistence type="predicted"/>
<keyword evidence="2" id="KW-1185">Reference proteome</keyword>
<evidence type="ECO:0000313" key="1">
    <source>
        <dbReference type="EMBL" id="CAH2285012.1"/>
    </source>
</evidence>
<gene>
    <name evidence="1" type="ORF">PECUL_23A041616</name>
</gene>
<evidence type="ECO:0000313" key="2">
    <source>
        <dbReference type="Proteomes" id="UP001295444"/>
    </source>
</evidence>
<accession>A0AAD1S2S2</accession>
<feature type="non-terminal residue" evidence="1">
    <location>
        <position position="56"/>
    </location>
</feature>
<name>A0AAD1S2S2_PELCU</name>
<organism evidence="1 2">
    <name type="scientific">Pelobates cultripes</name>
    <name type="common">Western spadefoot toad</name>
    <dbReference type="NCBI Taxonomy" id="61616"/>
    <lineage>
        <taxon>Eukaryota</taxon>
        <taxon>Metazoa</taxon>
        <taxon>Chordata</taxon>
        <taxon>Craniata</taxon>
        <taxon>Vertebrata</taxon>
        <taxon>Euteleostomi</taxon>
        <taxon>Amphibia</taxon>
        <taxon>Batrachia</taxon>
        <taxon>Anura</taxon>
        <taxon>Pelobatoidea</taxon>
        <taxon>Pelobatidae</taxon>
        <taxon>Pelobates</taxon>
    </lineage>
</organism>